<dbReference type="Proteomes" id="UP000051952">
    <property type="component" value="Unassembled WGS sequence"/>
</dbReference>
<feature type="non-terminal residue" evidence="11">
    <location>
        <position position="517"/>
    </location>
</feature>
<accession>A0A0S4J724</accession>
<dbReference type="Pfam" id="PF19055">
    <property type="entry name" value="ABC2_membrane_7"/>
    <property type="match status" value="1"/>
</dbReference>
<dbReference type="InterPro" id="IPR003439">
    <property type="entry name" value="ABC_transporter-like_ATP-bd"/>
</dbReference>
<dbReference type="EMBL" id="CYKH01001217">
    <property type="protein sequence ID" value="CUG85969.1"/>
    <property type="molecule type" value="Genomic_DNA"/>
</dbReference>
<dbReference type="GO" id="GO:0005524">
    <property type="term" value="F:ATP binding"/>
    <property type="evidence" value="ECO:0007669"/>
    <property type="project" value="UniProtKB-KW"/>
</dbReference>
<comment type="subcellular location">
    <subcellularLocation>
        <location evidence="1">Membrane</location>
        <topology evidence="1">Multi-pass membrane protein</topology>
    </subcellularLocation>
</comment>
<evidence type="ECO:0000259" key="10">
    <source>
        <dbReference type="PROSITE" id="PS50893"/>
    </source>
</evidence>
<evidence type="ECO:0000256" key="5">
    <source>
        <dbReference type="ARBA" id="ARBA00022840"/>
    </source>
</evidence>
<dbReference type="SUPFAM" id="SSF52540">
    <property type="entry name" value="P-loop containing nucleoside triphosphate hydrolases"/>
    <property type="match status" value="1"/>
</dbReference>
<dbReference type="Pfam" id="PF00005">
    <property type="entry name" value="ABC_tran"/>
    <property type="match status" value="1"/>
</dbReference>
<dbReference type="AlphaFoldDB" id="A0A0S4J724"/>
<dbReference type="PANTHER" id="PTHR48041:SF127">
    <property type="entry name" value="TRANSPORTER, PUTATIVE-RELATED"/>
    <property type="match status" value="1"/>
</dbReference>
<protein>
    <submittedName>
        <fullName evidence="11">ABC transporter, putative</fullName>
    </submittedName>
</protein>
<dbReference type="OMA" id="DYIIMIT"/>
<name>A0A0S4J724_BODSA</name>
<evidence type="ECO:0000256" key="7">
    <source>
        <dbReference type="ARBA" id="ARBA00023136"/>
    </source>
</evidence>
<dbReference type="InterPro" id="IPR050352">
    <property type="entry name" value="ABCG_transporters"/>
</dbReference>
<feature type="transmembrane region" description="Helical" evidence="9">
    <location>
        <begin position="487"/>
        <end position="504"/>
    </location>
</feature>
<sequence length="517" mass="57354">MTSGQQIHSASHEELHSDDGEGHQQQHAPTIARAALKPLPNTSITRESLHASMNLDATTDFTWENLNYDVEVTGDDGKPAMKTLLHNESGTARGGRVLAVMGPSGAGKTTLMSGVIGRLQTDAKHKLSGCVFLNDTVFTERYKKLVSFVAQDDIVLGKETPAEAFYFSSRVRLGLTHEEATARTEDTLTRLHLQKCRDTYLGIPGLVKGVSGGEKKRTNIGNELITNPYVILLDEPTTGLDSVNALRVGQLLHDLAHDDKRTVLCTIHSPSSELFAVFDDLLLLAKGHVIYHGPTLDSPAYFASVGYPVPPRTNPSEYYMNLLQLPADELEQLWEAWENYLTTREADKNLSVAPMTSTVRTSDAGLDKRVDEKGSDFSTQLTLLTARSLRQFIRDPGATVGRTFQTLFFAILVGLFFFGVDNTREGVQDRAGCLFMIMMNNFFMAAMTGVAAFPPERAVFLMEQSSENYSAWTYSVAKTLAELPFQIIYPTMFTWIMYSMVDFVNTPEAFFKMLLMI</sequence>
<dbReference type="PROSITE" id="PS50893">
    <property type="entry name" value="ABC_TRANSPORTER_2"/>
    <property type="match status" value="1"/>
</dbReference>
<keyword evidence="4" id="KW-0547">Nucleotide-binding</keyword>
<evidence type="ECO:0000256" key="6">
    <source>
        <dbReference type="ARBA" id="ARBA00022989"/>
    </source>
</evidence>
<evidence type="ECO:0000256" key="4">
    <source>
        <dbReference type="ARBA" id="ARBA00022741"/>
    </source>
</evidence>
<feature type="transmembrane region" description="Helical" evidence="9">
    <location>
        <begin position="403"/>
        <end position="420"/>
    </location>
</feature>
<keyword evidence="2" id="KW-0813">Transport</keyword>
<evidence type="ECO:0000256" key="1">
    <source>
        <dbReference type="ARBA" id="ARBA00004141"/>
    </source>
</evidence>
<keyword evidence="7 9" id="KW-0472">Membrane</keyword>
<dbReference type="PANTHER" id="PTHR48041">
    <property type="entry name" value="ABC TRANSPORTER G FAMILY MEMBER 28"/>
    <property type="match status" value="1"/>
</dbReference>
<feature type="compositionally biased region" description="Basic and acidic residues" evidence="8">
    <location>
        <begin position="10"/>
        <end position="24"/>
    </location>
</feature>
<evidence type="ECO:0000256" key="3">
    <source>
        <dbReference type="ARBA" id="ARBA00022692"/>
    </source>
</evidence>
<dbReference type="Gene3D" id="3.40.50.300">
    <property type="entry name" value="P-loop containing nucleotide triphosphate hydrolases"/>
    <property type="match status" value="1"/>
</dbReference>
<keyword evidence="5" id="KW-0067">ATP-binding</keyword>
<evidence type="ECO:0000313" key="11">
    <source>
        <dbReference type="EMBL" id="CUG85969.1"/>
    </source>
</evidence>
<dbReference type="FunFam" id="3.40.50.300:FF:001495">
    <property type="entry name" value="ATP-binding cassette protein subfamily G, member 4"/>
    <property type="match status" value="1"/>
</dbReference>
<dbReference type="InterPro" id="IPR043926">
    <property type="entry name" value="ABCG_dom"/>
</dbReference>
<keyword evidence="3 9" id="KW-0812">Transmembrane</keyword>
<dbReference type="GO" id="GO:0016887">
    <property type="term" value="F:ATP hydrolysis activity"/>
    <property type="evidence" value="ECO:0007669"/>
    <property type="project" value="InterPro"/>
</dbReference>
<feature type="transmembrane region" description="Helical" evidence="9">
    <location>
        <begin position="432"/>
        <end position="453"/>
    </location>
</feature>
<proteinExistence type="predicted"/>
<feature type="region of interest" description="Disordered" evidence="8">
    <location>
        <begin position="1"/>
        <end position="28"/>
    </location>
</feature>
<evidence type="ECO:0000256" key="2">
    <source>
        <dbReference type="ARBA" id="ARBA00022448"/>
    </source>
</evidence>
<keyword evidence="12" id="KW-1185">Reference proteome</keyword>
<evidence type="ECO:0000256" key="8">
    <source>
        <dbReference type="SAM" id="MobiDB-lite"/>
    </source>
</evidence>
<evidence type="ECO:0000256" key="9">
    <source>
        <dbReference type="SAM" id="Phobius"/>
    </source>
</evidence>
<reference evidence="12" key="1">
    <citation type="submission" date="2015-09" db="EMBL/GenBank/DDBJ databases">
        <authorList>
            <consortium name="Pathogen Informatics"/>
        </authorList>
    </citation>
    <scope>NUCLEOTIDE SEQUENCE [LARGE SCALE GENOMIC DNA]</scope>
    <source>
        <strain evidence="12">Lake Konstanz</strain>
    </source>
</reference>
<dbReference type="InterPro" id="IPR027417">
    <property type="entry name" value="P-loop_NTPase"/>
</dbReference>
<organism evidence="11 12">
    <name type="scientific">Bodo saltans</name>
    <name type="common">Flagellated protozoan</name>
    <dbReference type="NCBI Taxonomy" id="75058"/>
    <lineage>
        <taxon>Eukaryota</taxon>
        <taxon>Discoba</taxon>
        <taxon>Euglenozoa</taxon>
        <taxon>Kinetoplastea</taxon>
        <taxon>Metakinetoplastina</taxon>
        <taxon>Eubodonida</taxon>
        <taxon>Bodonidae</taxon>
        <taxon>Bodo</taxon>
    </lineage>
</organism>
<dbReference type="GO" id="GO:0140359">
    <property type="term" value="F:ABC-type transporter activity"/>
    <property type="evidence" value="ECO:0007669"/>
    <property type="project" value="InterPro"/>
</dbReference>
<keyword evidence="6 9" id="KW-1133">Transmembrane helix</keyword>
<dbReference type="InterPro" id="IPR013525">
    <property type="entry name" value="ABC2_TM"/>
</dbReference>
<dbReference type="InterPro" id="IPR003593">
    <property type="entry name" value="AAA+_ATPase"/>
</dbReference>
<dbReference type="SMART" id="SM00382">
    <property type="entry name" value="AAA"/>
    <property type="match status" value="1"/>
</dbReference>
<dbReference type="GO" id="GO:0016020">
    <property type="term" value="C:membrane"/>
    <property type="evidence" value="ECO:0007669"/>
    <property type="project" value="UniProtKB-SubCell"/>
</dbReference>
<dbReference type="OrthoDB" id="66620at2759"/>
<feature type="domain" description="ABC transporter" evidence="10">
    <location>
        <begin position="61"/>
        <end position="311"/>
    </location>
</feature>
<dbReference type="Pfam" id="PF01061">
    <property type="entry name" value="ABC2_membrane"/>
    <property type="match status" value="1"/>
</dbReference>
<gene>
    <name evidence="11" type="ORF">BSAL_91230</name>
</gene>
<dbReference type="VEuPathDB" id="TriTrypDB:BSAL_91230"/>
<evidence type="ECO:0000313" key="12">
    <source>
        <dbReference type="Proteomes" id="UP000051952"/>
    </source>
</evidence>